<keyword evidence="5" id="KW-1185">Reference proteome</keyword>
<accession>A0ABP1QBQ6</accession>
<dbReference type="Gene3D" id="2.130.10.10">
    <property type="entry name" value="YVTN repeat-like/Quinoprotein amine dehydrogenase"/>
    <property type="match status" value="3"/>
</dbReference>
<dbReference type="InterPro" id="IPR015943">
    <property type="entry name" value="WD40/YVTN_repeat-like_dom_sf"/>
</dbReference>
<evidence type="ECO:0000313" key="4">
    <source>
        <dbReference type="EMBL" id="CAL8093222.1"/>
    </source>
</evidence>
<dbReference type="InterPro" id="IPR022033">
    <property type="entry name" value="Rav1p_C"/>
</dbReference>
<evidence type="ECO:0000256" key="2">
    <source>
        <dbReference type="SAM" id="MobiDB-lite"/>
    </source>
</evidence>
<organism evidence="4 5">
    <name type="scientific">Orchesella dallaii</name>
    <dbReference type="NCBI Taxonomy" id="48710"/>
    <lineage>
        <taxon>Eukaryota</taxon>
        <taxon>Metazoa</taxon>
        <taxon>Ecdysozoa</taxon>
        <taxon>Arthropoda</taxon>
        <taxon>Hexapoda</taxon>
        <taxon>Collembola</taxon>
        <taxon>Entomobryomorpha</taxon>
        <taxon>Entomobryoidea</taxon>
        <taxon>Orchesellidae</taxon>
        <taxon>Orchesellinae</taxon>
        <taxon>Orchesella</taxon>
    </lineage>
</organism>
<gene>
    <name evidence="4" type="ORF">ODALV1_LOCUS8447</name>
</gene>
<feature type="compositionally biased region" description="Basic and acidic residues" evidence="2">
    <location>
        <begin position="414"/>
        <end position="427"/>
    </location>
</feature>
<feature type="region of interest" description="Disordered" evidence="2">
    <location>
        <begin position="2127"/>
        <end position="2186"/>
    </location>
</feature>
<feature type="region of interest" description="Disordered" evidence="2">
    <location>
        <begin position="2344"/>
        <end position="2364"/>
    </location>
</feature>
<keyword evidence="1" id="KW-0853">WD repeat</keyword>
<protein>
    <recommendedName>
        <fullName evidence="3">RAVE complex protein Rav1 C-terminal domain-containing protein</fullName>
    </recommendedName>
</protein>
<feature type="region of interest" description="Disordered" evidence="2">
    <location>
        <begin position="1243"/>
        <end position="1281"/>
    </location>
</feature>
<feature type="repeat" description="WD" evidence="1">
    <location>
        <begin position="2754"/>
        <end position="2795"/>
    </location>
</feature>
<feature type="region of interest" description="Disordered" evidence="2">
    <location>
        <begin position="2445"/>
        <end position="2471"/>
    </location>
</feature>
<feature type="compositionally biased region" description="Acidic residues" evidence="2">
    <location>
        <begin position="2151"/>
        <end position="2162"/>
    </location>
</feature>
<evidence type="ECO:0000256" key="1">
    <source>
        <dbReference type="PROSITE-ProRule" id="PRU00221"/>
    </source>
</evidence>
<feature type="compositionally biased region" description="Polar residues" evidence="2">
    <location>
        <begin position="1374"/>
        <end position="1386"/>
    </location>
</feature>
<feature type="region of interest" description="Disordered" evidence="2">
    <location>
        <begin position="1350"/>
        <end position="1386"/>
    </location>
</feature>
<dbReference type="Pfam" id="PF12234">
    <property type="entry name" value="Rav1p_C"/>
    <property type="match status" value="1"/>
</dbReference>
<dbReference type="InterPro" id="IPR001680">
    <property type="entry name" value="WD40_rpt"/>
</dbReference>
<dbReference type="SMART" id="SM00320">
    <property type="entry name" value="WD40"/>
    <property type="match status" value="10"/>
</dbReference>
<dbReference type="Proteomes" id="UP001642540">
    <property type="component" value="Unassembled WGS sequence"/>
</dbReference>
<feature type="compositionally biased region" description="Acidic residues" evidence="2">
    <location>
        <begin position="2445"/>
        <end position="2465"/>
    </location>
</feature>
<feature type="compositionally biased region" description="Basic and acidic residues" evidence="2">
    <location>
        <begin position="1854"/>
        <end position="1864"/>
    </location>
</feature>
<evidence type="ECO:0000313" key="5">
    <source>
        <dbReference type="Proteomes" id="UP001642540"/>
    </source>
</evidence>
<feature type="compositionally biased region" description="Basic and acidic residues" evidence="2">
    <location>
        <begin position="2171"/>
        <end position="2182"/>
    </location>
</feature>
<feature type="region of interest" description="Disordered" evidence="2">
    <location>
        <begin position="414"/>
        <end position="459"/>
    </location>
</feature>
<dbReference type="EMBL" id="CAXLJM020000026">
    <property type="protein sequence ID" value="CAL8093222.1"/>
    <property type="molecule type" value="Genomic_DNA"/>
</dbReference>
<proteinExistence type="predicted"/>
<name>A0ABP1QBQ6_9HEXA</name>
<dbReference type="PROSITE" id="PS50082">
    <property type="entry name" value="WD_REPEATS_2"/>
    <property type="match status" value="3"/>
</dbReference>
<feature type="repeat" description="WD" evidence="1">
    <location>
        <begin position="2929"/>
        <end position="2963"/>
    </location>
</feature>
<feature type="repeat" description="WD" evidence="1">
    <location>
        <begin position="2887"/>
        <end position="2928"/>
    </location>
</feature>
<feature type="region of interest" description="Disordered" evidence="2">
    <location>
        <begin position="1791"/>
        <end position="1815"/>
    </location>
</feature>
<dbReference type="SUPFAM" id="SSF50978">
    <property type="entry name" value="WD40 repeat-like"/>
    <property type="match status" value="2"/>
</dbReference>
<comment type="caution">
    <text evidence="4">The sequence shown here is derived from an EMBL/GenBank/DDBJ whole genome shotgun (WGS) entry which is preliminary data.</text>
</comment>
<sequence length="3019" mass="337407">MSGCHQILTGAVNSGDRSFCLGNIDSVSFIAYASGCNLVILSFDFQRVQIIPGDVQISCVHCSSESGKIAAAYQNKIKIFEPSLSSNPEHPNPLFNYRWDETSIIECDCRVNSLSWDQEGLRLLVGGTSLQMWKICRKLDLIIGDPGAPGSERRNYIKHHWESVWKCTTATEVHFLSFSPDSCLFATAGRFDRLVKVWYPVSRLSPTPDKLTYDFVYLAHPRAVTGFAWRQTSKYMPKGAVFNALITSCLDKICRIWTETVLPEDTFSVNVNRDLQSTDPKFHRSHKHRIMKRLQHVKACFHLKKHRHKDAHSITSAFPLPMTMSSLPMLGLPMAATHSIPSAMDLMQNHALMHHGVAVHFHLAGSINAETDIPLVPPLKHHNFRVFWLNNKEMFFTQKSELILQEICRKGMERDDSGDGFGHDGSKRSGIPKSNSQDDASQADDSSQPSLSSAASSNSLAEGMWTEGFGDLERKLESLMRDWQRTPDVLVSLHPIDGSFLVWSVEWLDEYMPGCFRQAQVSFSSCIPGAIPLADATSMSSPNLYLFPLEKLAANRAGMMTKHHNGSLNLWTLSFGDDSKFCQVLSVAHAKRASGHRFQVREMSCHPVLPLVLTAASHAFSTYSAIDETDSGQKQHHQNYCSELILWRVDPIGPLCKSGGVVEVARINSSELDAFSHVAWVPGLLPSTSLFSNSGCFVASDGTNLRVYQAVLDASNLLAEISTAYRKRKASLNDSVVSLSSSSSMSSIHGVLEDPDPDLFAIVSQQSTSRPGCILQLDRIDNQNWGEVSFIQVFRDDLDPTRRGGLDYKESFHVVLVANKNRIHVWRVEISTSTHVIDGHEFFDDQHESFTSNHHDLTNIDDGPVSGIHESGSADKLPSIITTMEKSNKKSFLNISISKLLEQTMCAGLDVSFSACNGHFVCGSSYALISTSKESVKLWKLAKYDGTVSGVEDNYEVCFKECNTLAACKEKGQLIQASAAYSGRIACVYKLDRETKDKNLMDEDKDLDANAESQPVERCESCAITVYECESSGGTDWLLEDTIELKTDEEVTAVHLEWIPKHDAQHILALAITDMVCLFAHVSREPSVTFGAKVLPSTASCKSQFWLPLHAFKLSSADGLRPFPVRFGWIHAVCVVAMRNEMQVYSQWALENLTDVSTLLPSTSKFARQPTEIDEQANRPHIELSLLSGSVGLFQYTRHCYPVLPQYHPSQLMEMLNSGKARWVRVILAHLVRCLGGGTGSLKRQNSLLHDEDGRQRSYSRSRGLSVSYAGPTSPSPLEHRNSMIFQPEDLGLNYAEMRTIPPVPLWMLLSAEKETSQQLSEDKTKDYNDLFNMETTDEPLDESVFDDFIENDDEGGMGTGTEGRKRRRSTSGDNQPLTFGQRQSRQLSRVLTHTQLPGLTSLDQMHLLALADTVASIGTRLDHRDVQQSHIHDGTPDSLDECGLRFLIVVKQYTYLIRCLPPAQRAQLQKQGISTSDVVWAFHSESQEDILNLIPAYQKGNMTWQQLREIGVGWWLRNNQTLRLCMEKLGKHAFQREQDPLDAAIFYLAMKKKTLLWGLYRSKRDEKMASFFQNDFSQERWRKAALKNAYALLGKQRFEHAAAFFLLSGSLKDALEVCLSKLKDIQLALVIARLYDGGDLDPIPSSVKNLLQTEIINPRPGEVGEAERDPFLCSIALWMLREYQSSLDILLETKMSPRIFNFYVFLRSHPLLVRQNKAKGTLALNSQERRLYFFTAHEHYAAGCPTLAIHVLSQLPKAYQNLDSKMGSPIKSQRTLDSQIESGIISGFDEADHGAPGKLNDSGTGTSLLDFGPKDTKKEGGVDFDWGSSALSSKKADDDELKLEWDDEENSEDENKNSDEAVVVNHRDSLQKSGRSQLNKSVSKDEDSVAIEDLEEDLNDPQTVIAVELKLASCLKLMSEEIVSIAGQLEGTELRLHLYAWLEKQVPTLKELCKYHSDDDEVIDDEWNMRDRSLTPKLDTHTSGLHDILLSEKLDLEWKMGVITRRSRWLKANRHLLATLLAFSRLHAHALAPVYIELVFLLDELQKEKSSGNGPSLVSPLPFLHSEFPLLSAVANPTKTAVSFIQSSARDILHTICELIAVPVFPLPKDESQIIRKQSVAESSIKSHIAKSEEGLEDEEVEESKKETDADVDEINEDEIYNADGSPIKKSSELNDERSEVSEESEEMSAVVCDWRVVLVLRDSAVALSACLFQALSDSEGETTKDVGVSLLYAPRRRRWSSSGTGAIDGIGEKVISTPDKWPGVSILRGILSREEDGESPKLKYLLVECYSAVFSSILVHSIAICDAKAIFRLLAKKMDATAFSSIFGGGTKRQIKLPAVHQLHPQTHSTSSDKDGGDTSPSSVWTTFASLNKARMKFNMKLLGQQFTLTSPRTPTASAKEERPSFREKFVPPEIPIYGYLLGKPKPRIDGETVDGHITTIDSEDEEELEEEIEEEEEEDDGMGWEPKTKADANNARIIEGDDPFSYSWRLMRLAAVKLARKELERIVEIAGIDAAELSHISPFLDGVMRVFTVWEQQLFKELEAVSPAPLNYLQNATVENLSGPPIHKYRALLEPSNTPFLSKKSTFGLRRLWTFLVREEDVQNYFIRFVFGKKRPEDTFSLFGDMTYEGRVTKKDDGAAGEDSEDECIPAGPVRIIHKDHESISAFCLNQSGNGLMALATPKEIQELDVSVLLQMESWKFEDQFELDLINLYKDPETLSNSSYLVVQSPSDRKILENVERPQKGSHSLILKHRVDGVRRMASHPTLPLYLSGSQDGSVRLWEFSHAQPVAVPRPPGTFAKVNRIRFHGNKFGVCDGDGRLSLWQIGANPRPFYTVQCHSKQTSDFVFLGSSSLLASGGISTESKNVALWDTLMPMKKAMVASFTCHEQGCVALSYSEEHQSLISAGKKGAVCIWDVRQRSLRHRFQGHESAIKCLCLDPSEEFFCTGAADGDIKVWDFNGKARAVFPAEHSRSGFFKNIPGQGVTQLSLEGSRRLFSCGADGSVKIRLLLDKFMY</sequence>
<dbReference type="Pfam" id="PF00400">
    <property type="entry name" value="WD40"/>
    <property type="match status" value="4"/>
</dbReference>
<feature type="compositionally biased region" description="Low complexity" evidence="2">
    <location>
        <begin position="434"/>
        <end position="459"/>
    </location>
</feature>
<dbReference type="PANTHER" id="PTHR13950:SF9">
    <property type="entry name" value="RABCONNECTIN-3A"/>
    <property type="match status" value="1"/>
</dbReference>
<evidence type="ECO:0000259" key="3">
    <source>
        <dbReference type="Pfam" id="PF12234"/>
    </source>
</evidence>
<feature type="compositionally biased region" description="Acidic residues" evidence="2">
    <location>
        <begin position="1839"/>
        <end position="1853"/>
    </location>
</feature>
<dbReference type="InterPro" id="IPR052208">
    <property type="entry name" value="DmX-like/RAVE_component"/>
</dbReference>
<dbReference type="InterPro" id="IPR036322">
    <property type="entry name" value="WD40_repeat_dom_sf"/>
</dbReference>
<dbReference type="PANTHER" id="PTHR13950">
    <property type="entry name" value="RABCONNECTIN-RELATED"/>
    <property type="match status" value="1"/>
</dbReference>
<dbReference type="PROSITE" id="PS50294">
    <property type="entry name" value="WD_REPEATS_REGION"/>
    <property type="match status" value="1"/>
</dbReference>
<reference evidence="4 5" key="1">
    <citation type="submission" date="2024-08" db="EMBL/GenBank/DDBJ databases">
        <authorList>
            <person name="Cucini C."/>
            <person name="Frati F."/>
        </authorList>
    </citation>
    <scope>NUCLEOTIDE SEQUENCE [LARGE SCALE GENOMIC DNA]</scope>
</reference>
<feature type="domain" description="RAVE complex protein Rav1 C-terminal" evidence="3">
    <location>
        <begin position="1347"/>
        <end position="1694"/>
    </location>
</feature>
<feature type="region of interest" description="Disordered" evidence="2">
    <location>
        <begin position="1838"/>
        <end position="1864"/>
    </location>
</feature>